<dbReference type="InterPro" id="IPR041492">
    <property type="entry name" value="HAD_2"/>
</dbReference>
<dbReference type="SUPFAM" id="SSF56784">
    <property type="entry name" value="HAD-like"/>
    <property type="match status" value="1"/>
</dbReference>
<dbReference type="SFLD" id="SFLDG01129">
    <property type="entry name" value="C1.5:_HAD__Beta-PGM__Phosphata"/>
    <property type="match status" value="1"/>
</dbReference>
<dbReference type="GO" id="GO:0008967">
    <property type="term" value="F:phosphoglycolate phosphatase activity"/>
    <property type="evidence" value="ECO:0007669"/>
    <property type="project" value="TreeGrafter"/>
</dbReference>
<dbReference type="Pfam" id="PF13419">
    <property type="entry name" value="HAD_2"/>
    <property type="match status" value="1"/>
</dbReference>
<dbReference type="InterPro" id="IPR036412">
    <property type="entry name" value="HAD-like_sf"/>
</dbReference>
<reference evidence="1 2" key="1">
    <citation type="journal article" date="2014" name="World J. Microbiol. Biotechnol.">
        <title>Biodiversity and physiological characteristics of Antarctic and Arctic lichens-associated bacteria.</title>
        <authorList>
            <person name="Lee Y.M."/>
            <person name="Kim E.H."/>
            <person name="Lee H.K."/>
            <person name="Hong S.G."/>
        </authorList>
    </citation>
    <scope>NUCLEOTIDE SEQUENCE [LARGE SCALE GENOMIC DNA]</scope>
    <source>
        <strain evidence="1 2">PAMC 26569</strain>
    </source>
</reference>
<dbReference type="Proteomes" id="UP000500767">
    <property type="component" value="Chromosome"/>
</dbReference>
<dbReference type="SFLD" id="SFLDS00003">
    <property type="entry name" value="Haloacid_Dehalogenase"/>
    <property type="match status" value="1"/>
</dbReference>
<dbReference type="PANTHER" id="PTHR43434:SF16">
    <property type="entry name" value="BLL8046 PROTEIN"/>
    <property type="match status" value="1"/>
</dbReference>
<dbReference type="NCBIfam" id="TIGR01509">
    <property type="entry name" value="HAD-SF-IA-v3"/>
    <property type="match status" value="1"/>
</dbReference>
<dbReference type="Gene3D" id="3.40.50.1000">
    <property type="entry name" value="HAD superfamily/HAD-like"/>
    <property type="match status" value="1"/>
</dbReference>
<dbReference type="GO" id="GO:0006281">
    <property type="term" value="P:DNA repair"/>
    <property type="evidence" value="ECO:0007669"/>
    <property type="project" value="TreeGrafter"/>
</dbReference>
<dbReference type="InterPro" id="IPR023214">
    <property type="entry name" value="HAD_sf"/>
</dbReference>
<dbReference type="EMBL" id="CP053708">
    <property type="protein sequence ID" value="QKE88888.1"/>
    <property type="molecule type" value="Genomic_DNA"/>
</dbReference>
<sequence length="220" mass="23516">MPKAAIFDIDGTLVDSVDLHARSWQETFAKFGHAVTFEQARSQIGKGGDQLLPVFLSQTEQDDHGEEMEEWRGQLFKSEYMQLVRPFSTVPELLRRIRDAGLKVAAATSAKKSELEIYLEIAGITDLVDVATSSEDAEQSKPAPDIFQVALKKLGLDGADAVAIGDTPYDAQAAGKAGIPTIGVLCGGFTETDLREGGCIAVYPGPGALLACFDASPLGR</sequence>
<dbReference type="Gene3D" id="1.10.150.240">
    <property type="entry name" value="Putative phosphatase, domain 2"/>
    <property type="match status" value="1"/>
</dbReference>
<evidence type="ECO:0000313" key="2">
    <source>
        <dbReference type="Proteomes" id="UP000500767"/>
    </source>
</evidence>
<dbReference type="AlphaFoldDB" id="A0A6M8HJI4"/>
<dbReference type="PANTHER" id="PTHR43434">
    <property type="entry name" value="PHOSPHOGLYCOLATE PHOSPHATASE"/>
    <property type="match status" value="1"/>
</dbReference>
<evidence type="ECO:0000313" key="1">
    <source>
        <dbReference type="EMBL" id="QKE88888.1"/>
    </source>
</evidence>
<dbReference type="GO" id="GO:0005829">
    <property type="term" value="C:cytosol"/>
    <property type="evidence" value="ECO:0007669"/>
    <property type="project" value="TreeGrafter"/>
</dbReference>
<dbReference type="InterPro" id="IPR006439">
    <property type="entry name" value="HAD-SF_hydro_IA"/>
</dbReference>
<dbReference type="PRINTS" id="PR00413">
    <property type="entry name" value="HADHALOGNASE"/>
</dbReference>
<protein>
    <submittedName>
        <fullName evidence="1">HAD family hydrolase</fullName>
    </submittedName>
</protein>
<keyword evidence="2" id="KW-1185">Reference proteome</keyword>
<keyword evidence="1" id="KW-0378">Hydrolase</keyword>
<proteinExistence type="predicted"/>
<dbReference type="RefSeq" id="WP_171836182.1">
    <property type="nucleotide sequence ID" value="NZ_CP053708.1"/>
</dbReference>
<name>A0A6M8HJI4_9PROT</name>
<dbReference type="KEGG" id="lck:HN018_01420"/>
<gene>
    <name evidence="1" type="ORF">HN018_01420</name>
</gene>
<organism evidence="1 2">
    <name type="scientific">Lichenicola cladoniae</name>
    <dbReference type="NCBI Taxonomy" id="1484109"/>
    <lineage>
        <taxon>Bacteria</taxon>
        <taxon>Pseudomonadati</taxon>
        <taxon>Pseudomonadota</taxon>
        <taxon>Alphaproteobacteria</taxon>
        <taxon>Acetobacterales</taxon>
        <taxon>Acetobacteraceae</taxon>
        <taxon>Lichenicola</taxon>
    </lineage>
</organism>
<accession>A0A6M8HJI4</accession>
<dbReference type="CDD" id="cd07505">
    <property type="entry name" value="HAD_BPGM-like"/>
    <property type="match status" value="1"/>
</dbReference>
<dbReference type="SFLD" id="SFLDG01135">
    <property type="entry name" value="C1.5.6:_HAD__Beta-PGM__Phospha"/>
    <property type="match status" value="1"/>
</dbReference>
<dbReference type="NCBIfam" id="TIGR01549">
    <property type="entry name" value="HAD-SF-IA-v1"/>
    <property type="match status" value="1"/>
</dbReference>
<dbReference type="InterPro" id="IPR023198">
    <property type="entry name" value="PGP-like_dom2"/>
</dbReference>
<dbReference type="InterPro" id="IPR050155">
    <property type="entry name" value="HAD-like_hydrolase_sf"/>
</dbReference>